<feature type="transmembrane region" description="Helical" evidence="1">
    <location>
        <begin position="71"/>
        <end position="89"/>
    </location>
</feature>
<keyword evidence="1" id="KW-1133">Transmembrane helix</keyword>
<protein>
    <submittedName>
        <fullName evidence="2">Uncharacterized protein</fullName>
    </submittedName>
</protein>
<feature type="transmembrane region" description="Helical" evidence="1">
    <location>
        <begin position="13"/>
        <end position="36"/>
    </location>
</feature>
<feature type="non-terminal residue" evidence="2">
    <location>
        <position position="1"/>
    </location>
</feature>
<proteinExistence type="predicted"/>
<evidence type="ECO:0000256" key="1">
    <source>
        <dbReference type="SAM" id="Phobius"/>
    </source>
</evidence>
<dbReference type="AlphaFoldDB" id="A0A383DPX0"/>
<keyword evidence="1" id="KW-0812">Transmembrane</keyword>
<keyword evidence="1" id="KW-0472">Membrane</keyword>
<reference evidence="2" key="1">
    <citation type="submission" date="2018-05" db="EMBL/GenBank/DDBJ databases">
        <authorList>
            <person name="Lanie J.A."/>
            <person name="Ng W.-L."/>
            <person name="Kazmierczak K.M."/>
            <person name="Andrzejewski T.M."/>
            <person name="Davidsen T.M."/>
            <person name="Wayne K.J."/>
            <person name="Tettelin H."/>
            <person name="Glass J.I."/>
            <person name="Rusch D."/>
            <person name="Podicherti R."/>
            <person name="Tsui H.-C.T."/>
            <person name="Winkler M.E."/>
        </authorList>
    </citation>
    <scope>NUCLEOTIDE SEQUENCE</scope>
</reference>
<gene>
    <name evidence="2" type="ORF">METZ01_LOCUS499411</name>
</gene>
<name>A0A383DPX0_9ZZZZ</name>
<organism evidence="2">
    <name type="scientific">marine metagenome</name>
    <dbReference type="NCBI Taxonomy" id="408172"/>
    <lineage>
        <taxon>unclassified sequences</taxon>
        <taxon>metagenomes</taxon>
        <taxon>ecological metagenomes</taxon>
    </lineage>
</organism>
<feature type="transmembrane region" description="Helical" evidence="1">
    <location>
        <begin position="48"/>
        <end position="65"/>
    </location>
</feature>
<evidence type="ECO:0000313" key="2">
    <source>
        <dbReference type="EMBL" id="SVE46557.1"/>
    </source>
</evidence>
<sequence>IINISLNFLFIKYWGMLGAALATLVAYFGMFIIIYYKSNQWLKIACNWRSIGLHLIITATFILFFEVTEKSLLISIEFTFIYLGLLLFFQGKTKLLSDFNYLKSSFSDA</sequence>
<accession>A0A383DPX0</accession>
<dbReference type="EMBL" id="UINC01219193">
    <property type="protein sequence ID" value="SVE46557.1"/>
    <property type="molecule type" value="Genomic_DNA"/>
</dbReference>